<keyword evidence="5" id="KW-1185">Reference proteome</keyword>
<feature type="domain" description="PASTA" evidence="3">
    <location>
        <begin position="118"/>
        <end position="184"/>
    </location>
</feature>
<dbReference type="Gene3D" id="3.30.10.20">
    <property type="match status" value="1"/>
</dbReference>
<feature type="compositionally biased region" description="Pro residues" evidence="1">
    <location>
        <begin position="242"/>
        <end position="251"/>
    </location>
</feature>
<dbReference type="SMART" id="SM00740">
    <property type="entry name" value="PASTA"/>
    <property type="match status" value="1"/>
</dbReference>
<keyword evidence="2" id="KW-1133">Transmembrane helix</keyword>
<dbReference type="InterPro" id="IPR005543">
    <property type="entry name" value="PASTA_dom"/>
</dbReference>
<feature type="compositionally biased region" description="Low complexity" evidence="1">
    <location>
        <begin position="206"/>
        <end position="219"/>
    </location>
</feature>
<name>A0AAE3YIE4_9ACTN</name>
<sequence length="375" mass="38298">MTQSTTPGEDARSDEAGAETVTLPPAPERTPAEAARRGATEPARRDGTEGERRGGAEAGPDGEDEPAQRVRLHTRILRRFEGQVQLPGGLVLNGAGKVGLVFVLLFAAVAGTVFAMRWEPTAKVPALVGLTRADAEARLADADLVVGGIEFEDSAEPPGTVLRTDPRIGTKMAHDSGVTLVLARAAAGPQVIVPSLPPGTPQPGSAVAPGGDVNVVVPGPGAPVPAPPNPGPNANPGNPANPNNPGPPRPAPGGTTQQPPPPPPATVTMLAGEAVPDPDADNCTTGYRTIFRQTVAMSGPGRVTLRWLRSDGALGPVETVDFTAAGTRTFETTWLRTGAPGDTLGGWQQLDVSAPNAARGAQLTFTHTCPGESPG</sequence>
<protein>
    <recommendedName>
        <fullName evidence="3">PASTA domain-containing protein</fullName>
    </recommendedName>
</protein>
<feature type="compositionally biased region" description="Pro residues" evidence="1">
    <location>
        <begin position="220"/>
        <end position="233"/>
    </location>
</feature>
<feature type="transmembrane region" description="Helical" evidence="2">
    <location>
        <begin position="98"/>
        <end position="118"/>
    </location>
</feature>
<evidence type="ECO:0000313" key="5">
    <source>
        <dbReference type="Proteomes" id="UP001183643"/>
    </source>
</evidence>
<dbReference type="EMBL" id="JAVDYB010000001">
    <property type="protein sequence ID" value="MDR7274055.1"/>
    <property type="molecule type" value="Genomic_DNA"/>
</dbReference>
<feature type="region of interest" description="Disordered" evidence="1">
    <location>
        <begin position="1"/>
        <end position="68"/>
    </location>
</feature>
<proteinExistence type="predicted"/>
<reference evidence="4" key="1">
    <citation type="submission" date="2023-07" db="EMBL/GenBank/DDBJ databases">
        <title>Sequencing the genomes of 1000 actinobacteria strains.</title>
        <authorList>
            <person name="Klenk H.-P."/>
        </authorList>
    </citation>
    <scope>NUCLEOTIDE SEQUENCE</scope>
    <source>
        <strain evidence="4">DSM 44707</strain>
    </source>
</reference>
<evidence type="ECO:0000256" key="2">
    <source>
        <dbReference type="SAM" id="Phobius"/>
    </source>
</evidence>
<feature type="compositionally biased region" description="Basic and acidic residues" evidence="1">
    <location>
        <begin position="30"/>
        <end position="55"/>
    </location>
</feature>
<comment type="caution">
    <text evidence="4">The sequence shown here is derived from an EMBL/GenBank/DDBJ whole genome shotgun (WGS) entry which is preliminary data.</text>
</comment>
<gene>
    <name evidence="4" type="ORF">J2S41_000833</name>
</gene>
<dbReference type="CDD" id="cd06577">
    <property type="entry name" value="PASTA_pknB"/>
    <property type="match status" value="1"/>
</dbReference>
<dbReference type="RefSeq" id="WP_310363288.1">
    <property type="nucleotide sequence ID" value="NZ_JAVDYB010000001.1"/>
</dbReference>
<dbReference type="Proteomes" id="UP001183643">
    <property type="component" value="Unassembled WGS sequence"/>
</dbReference>
<accession>A0AAE3YIE4</accession>
<dbReference type="PROSITE" id="PS51178">
    <property type="entry name" value="PASTA"/>
    <property type="match status" value="1"/>
</dbReference>
<keyword evidence="2" id="KW-0812">Transmembrane</keyword>
<organism evidence="4 5">
    <name type="scientific">Catenuloplanes atrovinosus</name>
    <dbReference type="NCBI Taxonomy" id="137266"/>
    <lineage>
        <taxon>Bacteria</taxon>
        <taxon>Bacillati</taxon>
        <taxon>Actinomycetota</taxon>
        <taxon>Actinomycetes</taxon>
        <taxon>Micromonosporales</taxon>
        <taxon>Micromonosporaceae</taxon>
        <taxon>Catenuloplanes</taxon>
    </lineage>
</organism>
<dbReference type="AlphaFoldDB" id="A0AAE3YIE4"/>
<evidence type="ECO:0000256" key="1">
    <source>
        <dbReference type="SAM" id="MobiDB-lite"/>
    </source>
</evidence>
<evidence type="ECO:0000313" key="4">
    <source>
        <dbReference type="EMBL" id="MDR7274055.1"/>
    </source>
</evidence>
<dbReference type="Pfam" id="PF03793">
    <property type="entry name" value="PASTA"/>
    <property type="match status" value="1"/>
</dbReference>
<keyword evidence="2" id="KW-0472">Membrane</keyword>
<evidence type="ECO:0000259" key="3">
    <source>
        <dbReference type="PROSITE" id="PS51178"/>
    </source>
</evidence>
<feature type="region of interest" description="Disordered" evidence="1">
    <location>
        <begin position="193"/>
        <end position="281"/>
    </location>
</feature>